<dbReference type="InterPro" id="IPR001054">
    <property type="entry name" value="A/G_cyclase"/>
</dbReference>
<dbReference type="EMBL" id="LSYV01000006">
    <property type="protein sequence ID" value="KXZ54135.1"/>
    <property type="molecule type" value="Genomic_DNA"/>
</dbReference>
<dbReference type="SUPFAM" id="SSF55073">
    <property type="entry name" value="Nucleotide cyclase"/>
    <property type="match status" value="1"/>
</dbReference>
<dbReference type="GO" id="GO:0005886">
    <property type="term" value="C:plasma membrane"/>
    <property type="evidence" value="ECO:0007669"/>
    <property type="project" value="TreeGrafter"/>
</dbReference>
<evidence type="ECO:0000256" key="1">
    <source>
        <dbReference type="ARBA" id="ARBA00004370"/>
    </source>
</evidence>
<dbReference type="InterPro" id="IPR050401">
    <property type="entry name" value="Cyclic_nucleotide_synthase"/>
</dbReference>
<dbReference type="PANTHER" id="PTHR11920:SF335">
    <property type="entry name" value="GUANYLATE CYCLASE"/>
    <property type="match status" value="1"/>
</dbReference>
<dbReference type="Proteomes" id="UP000075714">
    <property type="component" value="Unassembled WGS sequence"/>
</dbReference>
<dbReference type="GO" id="GO:0035556">
    <property type="term" value="P:intracellular signal transduction"/>
    <property type="evidence" value="ECO:0007669"/>
    <property type="project" value="InterPro"/>
</dbReference>
<comment type="subcellular location">
    <subcellularLocation>
        <location evidence="1">Membrane</location>
    </subcellularLocation>
</comment>
<dbReference type="AlphaFoldDB" id="A0A150GWG5"/>
<evidence type="ECO:0000256" key="6">
    <source>
        <dbReference type="ARBA" id="ARBA00023239"/>
    </source>
</evidence>
<evidence type="ECO:0000256" key="4">
    <source>
        <dbReference type="ARBA" id="ARBA00022989"/>
    </source>
</evidence>
<keyword evidence="3" id="KW-0547">Nucleotide-binding</keyword>
<sequence>MPFSDLEDASGSMLVLVLCSAPVEAYRLSYILPGDRFKVAVLDSLDRCLQCLEELPYLPDCMVIEQDDLAGGAAAANRAIATVRRRVGPAEMPLLRVVRGGVSLGSPSVTGRASAQGRSLATVPAAQRADLDMMAGDTLVAPFELTELEARVTARVRLRRLHQQRAAAHATLAVLRHLLPAPAFADLTHGTPWAARTHTDVSVLSAVLLDPHAAAIAMTGTSSSATVTAGQAAVGAGDGAGCAPAPLVAALHELFAAFDGLCDMHGVTKIGMLGCEYVAAAGLSEGAPEPLERLMRVATGMVAAAKSLQQQAAHAGLPSLEVQIGLHTATSSW</sequence>
<evidence type="ECO:0000313" key="8">
    <source>
        <dbReference type="EMBL" id="KXZ54135.1"/>
    </source>
</evidence>
<dbReference type="PROSITE" id="PS50125">
    <property type="entry name" value="GUANYLATE_CYCLASE_2"/>
    <property type="match status" value="1"/>
</dbReference>
<dbReference type="GO" id="GO:0001653">
    <property type="term" value="F:peptide receptor activity"/>
    <property type="evidence" value="ECO:0007669"/>
    <property type="project" value="TreeGrafter"/>
</dbReference>
<evidence type="ECO:0000313" key="9">
    <source>
        <dbReference type="Proteomes" id="UP000075714"/>
    </source>
</evidence>
<dbReference type="GO" id="GO:0000166">
    <property type="term" value="F:nucleotide binding"/>
    <property type="evidence" value="ECO:0007669"/>
    <property type="project" value="UniProtKB-KW"/>
</dbReference>
<dbReference type="GO" id="GO:0004383">
    <property type="term" value="F:guanylate cyclase activity"/>
    <property type="evidence" value="ECO:0007669"/>
    <property type="project" value="TreeGrafter"/>
</dbReference>
<dbReference type="InterPro" id="IPR029787">
    <property type="entry name" value="Nucleotide_cyclase"/>
</dbReference>
<dbReference type="Pfam" id="PF00211">
    <property type="entry name" value="Guanylate_cyc"/>
    <property type="match status" value="1"/>
</dbReference>
<reference evidence="9" key="1">
    <citation type="journal article" date="2016" name="Nat. Commun.">
        <title>The Gonium pectorale genome demonstrates co-option of cell cycle regulation during the evolution of multicellularity.</title>
        <authorList>
            <person name="Hanschen E.R."/>
            <person name="Marriage T.N."/>
            <person name="Ferris P.J."/>
            <person name="Hamaji T."/>
            <person name="Toyoda A."/>
            <person name="Fujiyama A."/>
            <person name="Neme R."/>
            <person name="Noguchi H."/>
            <person name="Minakuchi Y."/>
            <person name="Suzuki M."/>
            <person name="Kawai-Toyooka H."/>
            <person name="Smith D.R."/>
            <person name="Sparks H."/>
            <person name="Anderson J."/>
            <person name="Bakaric R."/>
            <person name="Luria V."/>
            <person name="Karger A."/>
            <person name="Kirschner M.W."/>
            <person name="Durand P.M."/>
            <person name="Michod R.E."/>
            <person name="Nozaki H."/>
            <person name="Olson B.J."/>
        </authorList>
    </citation>
    <scope>NUCLEOTIDE SEQUENCE [LARGE SCALE GENOMIC DNA]</scope>
    <source>
        <strain evidence="9">NIES-2863</strain>
    </source>
</reference>
<keyword evidence="5" id="KW-0472">Membrane</keyword>
<dbReference type="OrthoDB" id="552217at2759"/>
<name>A0A150GWG5_GONPE</name>
<keyword evidence="9" id="KW-1185">Reference proteome</keyword>
<dbReference type="GO" id="GO:0004016">
    <property type="term" value="F:adenylate cyclase activity"/>
    <property type="evidence" value="ECO:0007669"/>
    <property type="project" value="TreeGrafter"/>
</dbReference>
<evidence type="ECO:0000259" key="7">
    <source>
        <dbReference type="PROSITE" id="PS50125"/>
    </source>
</evidence>
<proteinExistence type="predicted"/>
<feature type="domain" description="Guanylate cyclase" evidence="7">
    <location>
        <begin position="215"/>
        <end position="333"/>
    </location>
</feature>
<keyword evidence="6" id="KW-0456">Lyase</keyword>
<gene>
    <name evidence="8" type="ORF">GPECTOR_5g235</name>
</gene>
<evidence type="ECO:0000256" key="2">
    <source>
        <dbReference type="ARBA" id="ARBA00022692"/>
    </source>
</evidence>
<dbReference type="Gene3D" id="3.30.70.1230">
    <property type="entry name" value="Nucleotide cyclase"/>
    <property type="match status" value="1"/>
</dbReference>
<comment type="caution">
    <text evidence="8">The sequence shown here is derived from an EMBL/GenBank/DDBJ whole genome shotgun (WGS) entry which is preliminary data.</text>
</comment>
<keyword evidence="4" id="KW-1133">Transmembrane helix</keyword>
<keyword evidence="2" id="KW-0812">Transmembrane</keyword>
<dbReference type="PANTHER" id="PTHR11920">
    <property type="entry name" value="GUANYLYL CYCLASE"/>
    <property type="match status" value="1"/>
</dbReference>
<accession>A0A150GWG5</accession>
<evidence type="ECO:0000256" key="5">
    <source>
        <dbReference type="ARBA" id="ARBA00023136"/>
    </source>
</evidence>
<protein>
    <recommendedName>
        <fullName evidence="7">Guanylate cyclase domain-containing protein</fullName>
    </recommendedName>
</protein>
<organism evidence="8 9">
    <name type="scientific">Gonium pectorale</name>
    <name type="common">Green alga</name>
    <dbReference type="NCBI Taxonomy" id="33097"/>
    <lineage>
        <taxon>Eukaryota</taxon>
        <taxon>Viridiplantae</taxon>
        <taxon>Chlorophyta</taxon>
        <taxon>core chlorophytes</taxon>
        <taxon>Chlorophyceae</taxon>
        <taxon>CS clade</taxon>
        <taxon>Chlamydomonadales</taxon>
        <taxon>Volvocaceae</taxon>
        <taxon>Gonium</taxon>
    </lineage>
</organism>
<dbReference type="GO" id="GO:0007168">
    <property type="term" value="P:receptor guanylyl cyclase signaling pathway"/>
    <property type="evidence" value="ECO:0007669"/>
    <property type="project" value="TreeGrafter"/>
</dbReference>
<evidence type="ECO:0000256" key="3">
    <source>
        <dbReference type="ARBA" id="ARBA00022741"/>
    </source>
</evidence>